<dbReference type="GO" id="GO:0003697">
    <property type="term" value="F:single-stranded DNA binding"/>
    <property type="evidence" value="ECO:0007669"/>
    <property type="project" value="InterPro"/>
</dbReference>
<reference evidence="1" key="1">
    <citation type="submission" date="2020-12" db="EMBL/GenBank/DDBJ databases">
        <title>Metabolic potential, ecology and presence of endohyphal bacteria is reflected in genomic diversity of Mucoromycotina.</title>
        <authorList>
            <person name="Muszewska A."/>
            <person name="Okrasinska A."/>
            <person name="Steczkiewicz K."/>
            <person name="Drgas O."/>
            <person name="Orlowska M."/>
            <person name="Perlinska-Lenart U."/>
            <person name="Aleksandrzak-Piekarczyk T."/>
            <person name="Szatraj K."/>
            <person name="Zielenkiewicz U."/>
            <person name="Pilsyk S."/>
            <person name="Malc E."/>
            <person name="Mieczkowski P."/>
            <person name="Kruszewska J.S."/>
            <person name="Biernat P."/>
            <person name="Pawlowska J."/>
        </authorList>
    </citation>
    <scope>NUCLEOTIDE SEQUENCE</scope>
    <source>
        <strain evidence="1">WA0000067209</strain>
    </source>
</reference>
<dbReference type="OrthoDB" id="342190at2759"/>
<dbReference type="GO" id="GO:0042162">
    <property type="term" value="F:telomeric DNA binding"/>
    <property type="evidence" value="ECO:0007669"/>
    <property type="project" value="TreeGrafter"/>
</dbReference>
<dbReference type="Pfam" id="PF15490">
    <property type="entry name" value="Ten1_2"/>
    <property type="match status" value="1"/>
</dbReference>
<dbReference type="AlphaFoldDB" id="A0A8H7U8V4"/>
<dbReference type="PANTHER" id="PTHR33905">
    <property type="entry name" value="CST COMPLEX SUBUNIT TEN1"/>
    <property type="match status" value="1"/>
</dbReference>
<dbReference type="InterPro" id="IPR029146">
    <property type="entry name" value="Ten1_animal_plant"/>
</dbReference>
<organism evidence="1 2">
    <name type="scientific">Mortierella isabellina</name>
    <name type="common">Filamentous fungus</name>
    <name type="synonym">Umbelopsis isabellina</name>
    <dbReference type="NCBI Taxonomy" id="91625"/>
    <lineage>
        <taxon>Eukaryota</taxon>
        <taxon>Fungi</taxon>
        <taxon>Fungi incertae sedis</taxon>
        <taxon>Mucoromycota</taxon>
        <taxon>Mucoromycotina</taxon>
        <taxon>Umbelopsidomycetes</taxon>
        <taxon>Umbelopsidales</taxon>
        <taxon>Umbelopsidaceae</taxon>
        <taxon>Umbelopsis</taxon>
    </lineage>
</organism>
<accession>A0A8H7U8V4</accession>
<gene>
    <name evidence="1" type="ORF">INT43_005245</name>
</gene>
<dbReference type="Proteomes" id="UP000654370">
    <property type="component" value="Unassembled WGS sequence"/>
</dbReference>
<dbReference type="EMBL" id="JAEPQZ010000014">
    <property type="protein sequence ID" value="KAG2173825.1"/>
    <property type="molecule type" value="Genomic_DNA"/>
</dbReference>
<name>A0A8H7U8V4_MORIS</name>
<dbReference type="GO" id="GO:1990879">
    <property type="term" value="C:CST complex"/>
    <property type="evidence" value="ECO:0007669"/>
    <property type="project" value="InterPro"/>
</dbReference>
<keyword evidence="2" id="KW-1185">Reference proteome</keyword>
<protein>
    <submittedName>
        <fullName evidence="1">Uncharacterized protein</fullName>
    </submittedName>
</protein>
<evidence type="ECO:0000313" key="2">
    <source>
        <dbReference type="Proteomes" id="UP000654370"/>
    </source>
</evidence>
<dbReference type="InterPro" id="IPR012340">
    <property type="entry name" value="NA-bd_OB-fold"/>
</dbReference>
<dbReference type="Gene3D" id="2.40.50.140">
    <property type="entry name" value="Nucleic acid-binding proteins"/>
    <property type="match status" value="1"/>
</dbReference>
<evidence type="ECO:0000313" key="1">
    <source>
        <dbReference type="EMBL" id="KAG2173825.1"/>
    </source>
</evidence>
<dbReference type="PANTHER" id="PTHR33905:SF1">
    <property type="entry name" value="CST COMPLEX SUBUNIT TEN1"/>
    <property type="match status" value="1"/>
</dbReference>
<comment type="caution">
    <text evidence="1">The sequence shown here is derived from an EMBL/GenBank/DDBJ whole genome shotgun (WGS) entry which is preliminary data.</text>
</comment>
<proteinExistence type="predicted"/>
<dbReference type="GO" id="GO:0032211">
    <property type="term" value="P:negative regulation of telomere maintenance via telomerase"/>
    <property type="evidence" value="ECO:0007669"/>
    <property type="project" value="TreeGrafter"/>
</dbReference>
<dbReference type="GO" id="GO:0010521">
    <property type="term" value="F:telomerase inhibitor activity"/>
    <property type="evidence" value="ECO:0007669"/>
    <property type="project" value="TreeGrafter"/>
</dbReference>
<sequence length="120" mass="13626">MAIPAGTPILLQELVQEPATYHGRSVRATGILMGYNPDENRAIIEHKGHALDVATDLLDTFSYNTKDLLQCIGELEYNHDSNRLLLRARVSRKVDGLDLDLYEKAIMVHRKYEEKYVPST</sequence>